<dbReference type="EMBL" id="VFIY01000008">
    <property type="protein sequence ID" value="TPD60210.1"/>
    <property type="molecule type" value="Genomic_DNA"/>
</dbReference>
<reference evidence="4" key="1">
    <citation type="submission" date="2019-06" db="EMBL/GenBank/DDBJ databases">
        <title>The complete genome of Emcibacter congregatus ZYLT.</title>
        <authorList>
            <person name="Zhao Z."/>
        </authorList>
    </citation>
    <scope>NUCLEOTIDE SEQUENCE [LARGE SCALE GENOMIC DNA]</scope>
    <source>
        <strain evidence="4">MCCC 1A06723</strain>
    </source>
</reference>
<dbReference type="PANTHER" id="PTHR43477:SF1">
    <property type="entry name" value="DIHYDROANTICAPSIN 7-DEHYDROGENASE"/>
    <property type="match status" value="1"/>
</dbReference>
<comment type="similarity">
    <text evidence="1">Belongs to the short-chain dehydrogenases/reductases (SDR) family.</text>
</comment>
<dbReference type="InterPro" id="IPR051122">
    <property type="entry name" value="SDR_DHRS6-like"/>
</dbReference>
<dbReference type="OrthoDB" id="5457012at2"/>
<organism evidence="3 4">
    <name type="scientific">Emcibacter nanhaiensis</name>
    <dbReference type="NCBI Taxonomy" id="1505037"/>
    <lineage>
        <taxon>Bacteria</taxon>
        <taxon>Pseudomonadati</taxon>
        <taxon>Pseudomonadota</taxon>
        <taxon>Alphaproteobacteria</taxon>
        <taxon>Emcibacterales</taxon>
        <taxon>Emcibacteraceae</taxon>
        <taxon>Emcibacter</taxon>
    </lineage>
</organism>
<evidence type="ECO:0000313" key="4">
    <source>
        <dbReference type="Proteomes" id="UP000319148"/>
    </source>
</evidence>
<dbReference type="PRINTS" id="PR00081">
    <property type="entry name" value="GDHRDH"/>
</dbReference>
<dbReference type="Proteomes" id="UP000319148">
    <property type="component" value="Unassembled WGS sequence"/>
</dbReference>
<keyword evidence="4" id="KW-1185">Reference proteome</keyword>
<dbReference type="PROSITE" id="PS00061">
    <property type="entry name" value="ADH_SHORT"/>
    <property type="match status" value="1"/>
</dbReference>
<evidence type="ECO:0000313" key="3">
    <source>
        <dbReference type="EMBL" id="TPD60210.1"/>
    </source>
</evidence>
<comment type="caution">
    <text evidence="3">The sequence shown here is derived from an EMBL/GenBank/DDBJ whole genome shotgun (WGS) entry which is preliminary data.</text>
</comment>
<dbReference type="InterPro" id="IPR036291">
    <property type="entry name" value="NAD(P)-bd_dom_sf"/>
</dbReference>
<dbReference type="FunFam" id="3.40.50.720:FF:000084">
    <property type="entry name" value="Short-chain dehydrogenase reductase"/>
    <property type="match status" value="1"/>
</dbReference>
<dbReference type="SUPFAM" id="SSF51735">
    <property type="entry name" value="NAD(P)-binding Rossmann-fold domains"/>
    <property type="match status" value="1"/>
</dbReference>
<evidence type="ECO:0000256" key="2">
    <source>
        <dbReference type="ARBA" id="ARBA00023002"/>
    </source>
</evidence>
<dbReference type="NCBIfam" id="NF005559">
    <property type="entry name" value="PRK07231.1"/>
    <property type="match status" value="1"/>
</dbReference>
<dbReference type="InterPro" id="IPR020904">
    <property type="entry name" value="Sc_DH/Rdtase_CS"/>
</dbReference>
<sequence length="268" mass="28377">MGRLQGKIALVTGAGQGIGEGIALAMAKEGALVYVADKNGATAARAVQKIIDASGAAEAITLDVAEESEWVVLSDKIAKDHGRLDVLVHNAGVELVGPIDEITLEGWRWVQSVNVDGPFMGSKAMLNLLRESGGRNSKGASIINISSIAGIIAFANQMAYNTSKGAVRQMTKSLAIEFAEAGFNIRVNSIHPGFIRTPMLQDVFDTWAAKGIRGNDPKVIEQEFIDMQPIGRLGEPEDIAMGAVYLASDEAGFVTGLELVIDGGWVSR</sequence>
<dbReference type="GO" id="GO:0047936">
    <property type="term" value="F:glucose 1-dehydrogenase [NAD(P)+] activity"/>
    <property type="evidence" value="ECO:0007669"/>
    <property type="project" value="UniProtKB-EC"/>
</dbReference>
<dbReference type="InterPro" id="IPR002347">
    <property type="entry name" value="SDR_fam"/>
</dbReference>
<protein>
    <submittedName>
        <fullName evidence="3">Glucose 1-dehydrogenase</fullName>
        <ecNumber evidence="3">1.1.1.47</ecNumber>
    </submittedName>
</protein>
<evidence type="ECO:0000256" key="1">
    <source>
        <dbReference type="ARBA" id="ARBA00006484"/>
    </source>
</evidence>
<dbReference type="PRINTS" id="PR00080">
    <property type="entry name" value="SDRFAMILY"/>
</dbReference>
<name>A0A501PIB2_9PROT</name>
<dbReference type="Gene3D" id="3.40.50.720">
    <property type="entry name" value="NAD(P)-binding Rossmann-like Domain"/>
    <property type="match status" value="1"/>
</dbReference>
<dbReference type="RefSeq" id="WP_139940620.1">
    <property type="nucleotide sequence ID" value="NZ_JBHSYP010000027.1"/>
</dbReference>
<dbReference type="AlphaFoldDB" id="A0A501PIB2"/>
<dbReference type="Pfam" id="PF13561">
    <property type="entry name" value="adh_short_C2"/>
    <property type="match status" value="1"/>
</dbReference>
<accession>A0A501PIB2</accession>
<dbReference type="EC" id="1.1.1.47" evidence="3"/>
<gene>
    <name evidence="3" type="ORF">FIV46_09155</name>
</gene>
<proteinExistence type="inferred from homology"/>
<keyword evidence="2 3" id="KW-0560">Oxidoreductase</keyword>
<dbReference type="PANTHER" id="PTHR43477">
    <property type="entry name" value="DIHYDROANTICAPSIN 7-DEHYDROGENASE"/>
    <property type="match status" value="1"/>
</dbReference>